<keyword evidence="2" id="KW-0732">Signal</keyword>
<dbReference type="SMART" id="SM00450">
    <property type="entry name" value="RHOD"/>
    <property type="match status" value="1"/>
</dbReference>
<sequence>MHQSTLVLLSLAVPTTHAWLRHQTLPPRTRHTRLRLPPRRGRVASIEGERISASSDPSRPIWLYDAPHAVKADEWDLVVDARSPSEFEEDRVPGSVNLPVLDDAERAEVGTLYASSPFDARVRGASLVAARLAGILGDDRVARLPKESRILVYCWRGGDRSGSLTHSLSRVGWHVAQLEGGYKAYRARVREALYGGSAPACVDIKSSTRLQSHRLVCTQAPALLRRCVAVGGATGSAKGKVLDALEALGAQVVDLEGLARHRGSILGALPGAEQPTQKGFESALYDAIRGFDGDKPVFVELESPKVGRLDVPRPVFKRLASAPVVEVVLPMNERVKWIRRGYAHFEDGGAGTEKLRRLLDFCAPTAGKKAVARWNDFVDAEDWDGFVEAMLEDHYDPGYDRARARDRSSADASTREPWVVELPTTADGDVDRAARAIVDEVARWWD</sequence>
<dbReference type="PROSITE" id="PS50206">
    <property type="entry name" value="RHODANESE_3"/>
    <property type="match status" value="1"/>
</dbReference>
<evidence type="ECO:0000256" key="1">
    <source>
        <dbReference type="ARBA" id="ARBA00023266"/>
    </source>
</evidence>
<evidence type="ECO:0000313" key="4">
    <source>
        <dbReference type="EMBL" id="KAK7248866.1"/>
    </source>
</evidence>
<dbReference type="Proteomes" id="UP001363151">
    <property type="component" value="Unassembled WGS sequence"/>
</dbReference>
<evidence type="ECO:0000259" key="3">
    <source>
        <dbReference type="PROSITE" id="PS50206"/>
    </source>
</evidence>
<keyword evidence="5" id="KW-1185">Reference proteome</keyword>
<evidence type="ECO:0000313" key="5">
    <source>
        <dbReference type="Proteomes" id="UP001363151"/>
    </source>
</evidence>
<gene>
    <name evidence="4" type="ORF">SO694_00042155</name>
</gene>
<accession>A0ABR1G6T2</accession>
<feature type="domain" description="Rhodanese" evidence="3">
    <location>
        <begin position="77"/>
        <end position="194"/>
    </location>
</feature>
<keyword evidence="1" id="KW-0711">Selenium</keyword>
<name>A0ABR1G6T2_AURAN</name>
<dbReference type="InterPro" id="IPR036873">
    <property type="entry name" value="Rhodanese-like_dom_sf"/>
</dbReference>
<dbReference type="Pfam" id="PF26341">
    <property type="entry name" value="AAA_SelU"/>
    <property type="match status" value="1"/>
</dbReference>
<dbReference type="SUPFAM" id="SSF52821">
    <property type="entry name" value="Rhodanese/Cell cycle control phosphatase"/>
    <property type="match status" value="1"/>
</dbReference>
<dbReference type="Pfam" id="PF00581">
    <property type="entry name" value="Rhodanese"/>
    <property type="match status" value="1"/>
</dbReference>
<organism evidence="4 5">
    <name type="scientific">Aureococcus anophagefferens</name>
    <name type="common">Harmful bloom alga</name>
    <dbReference type="NCBI Taxonomy" id="44056"/>
    <lineage>
        <taxon>Eukaryota</taxon>
        <taxon>Sar</taxon>
        <taxon>Stramenopiles</taxon>
        <taxon>Ochrophyta</taxon>
        <taxon>Pelagophyceae</taxon>
        <taxon>Pelagomonadales</taxon>
        <taxon>Pelagomonadaceae</taxon>
        <taxon>Aureococcus</taxon>
    </lineage>
</organism>
<reference evidence="4 5" key="1">
    <citation type="submission" date="2024-03" db="EMBL/GenBank/DDBJ databases">
        <title>Aureococcus anophagefferens CCMP1851 and Kratosvirus quantuckense: Draft genome of a second virus-susceptible host strain in the model system.</title>
        <authorList>
            <person name="Chase E."/>
            <person name="Truchon A.R."/>
            <person name="Schepens W."/>
            <person name="Wilhelm S.W."/>
        </authorList>
    </citation>
    <scope>NUCLEOTIDE SEQUENCE [LARGE SCALE GENOMIC DNA]</scope>
    <source>
        <strain evidence="4 5">CCMP1851</strain>
    </source>
</reference>
<feature type="signal peptide" evidence="2">
    <location>
        <begin position="1"/>
        <end position="18"/>
    </location>
</feature>
<dbReference type="EMBL" id="JBBJCI010000085">
    <property type="protein sequence ID" value="KAK7248866.1"/>
    <property type="molecule type" value="Genomic_DNA"/>
</dbReference>
<dbReference type="PANTHER" id="PTHR30401:SF0">
    <property type="entry name" value="TRNA 2-SELENOURIDINE SYNTHASE"/>
    <property type="match status" value="1"/>
</dbReference>
<proteinExistence type="predicted"/>
<dbReference type="Gene3D" id="3.40.250.10">
    <property type="entry name" value="Rhodanese-like domain"/>
    <property type="match status" value="1"/>
</dbReference>
<evidence type="ECO:0000256" key="2">
    <source>
        <dbReference type="SAM" id="SignalP"/>
    </source>
</evidence>
<dbReference type="InterPro" id="IPR017582">
    <property type="entry name" value="SelU"/>
</dbReference>
<dbReference type="InterPro" id="IPR001763">
    <property type="entry name" value="Rhodanese-like_dom"/>
</dbReference>
<feature type="chain" id="PRO_5047048657" evidence="2">
    <location>
        <begin position="19"/>
        <end position="446"/>
    </location>
</feature>
<dbReference type="PANTHER" id="PTHR30401">
    <property type="entry name" value="TRNA 2-SELENOURIDINE SYNTHASE"/>
    <property type="match status" value="1"/>
</dbReference>
<dbReference type="NCBIfam" id="TIGR03167">
    <property type="entry name" value="tRNA_sel_U_synt"/>
    <property type="match status" value="1"/>
</dbReference>
<comment type="caution">
    <text evidence="4">The sequence shown here is derived from an EMBL/GenBank/DDBJ whole genome shotgun (WGS) entry which is preliminary data.</text>
</comment>
<dbReference type="InterPro" id="IPR058840">
    <property type="entry name" value="AAA_SelU"/>
</dbReference>
<protein>
    <submittedName>
        <fullName evidence="4">Rhodanese-like protein</fullName>
    </submittedName>
</protein>